<keyword evidence="2 6" id="KW-0067">ATP-binding</keyword>
<dbReference type="InterPro" id="IPR027417">
    <property type="entry name" value="P-loop_NTPase"/>
</dbReference>
<comment type="similarity">
    <text evidence="6">Belongs to the TRAFAC class myosin-kinesin ATPase superfamily. Myosin family.</text>
</comment>
<comment type="caution">
    <text evidence="9">The sequence shown here is derived from an EMBL/GenBank/DDBJ whole genome shotgun (WGS) entry which is preliminary data.</text>
</comment>
<dbReference type="PRINTS" id="PR00193">
    <property type="entry name" value="MYOSINHEAVY"/>
</dbReference>
<dbReference type="Gene3D" id="3.40.850.10">
    <property type="entry name" value="Kinesin motor domain"/>
    <property type="match status" value="1"/>
</dbReference>
<dbReference type="FunFam" id="1.10.10.820:FF:000001">
    <property type="entry name" value="Myosin heavy chain"/>
    <property type="match status" value="1"/>
</dbReference>
<keyword evidence="5 6" id="KW-0009">Actin-binding</keyword>
<accession>A0AAD9IEQ4</accession>
<proteinExistence type="inferred from homology"/>
<feature type="region of interest" description="Actin-binding" evidence="6">
    <location>
        <begin position="698"/>
        <end position="720"/>
    </location>
</feature>
<dbReference type="SMART" id="SM00242">
    <property type="entry name" value="MYSc"/>
    <property type="match status" value="1"/>
</dbReference>
<dbReference type="Pfam" id="PF00063">
    <property type="entry name" value="Myosin_head"/>
    <property type="match status" value="1"/>
</dbReference>
<evidence type="ECO:0000256" key="7">
    <source>
        <dbReference type="SAM" id="MobiDB-lite"/>
    </source>
</evidence>
<organism evidence="9 10">
    <name type="scientific">Prototheca wickerhamii</name>
    <dbReference type="NCBI Taxonomy" id="3111"/>
    <lineage>
        <taxon>Eukaryota</taxon>
        <taxon>Viridiplantae</taxon>
        <taxon>Chlorophyta</taxon>
        <taxon>core chlorophytes</taxon>
        <taxon>Trebouxiophyceae</taxon>
        <taxon>Chlorellales</taxon>
        <taxon>Chlorellaceae</taxon>
        <taxon>Prototheca</taxon>
    </lineage>
</organism>
<evidence type="ECO:0000256" key="3">
    <source>
        <dbReference type="ARBA" id="ARBA00023123"/>
    </source>
</evidence>
<evidence type="ECO:0000256" key="1">
    <source>
        <dbReference type="ARBA" id="ARBA00022741"/>
    </source>
</evidence>
<dbReference type="PANTHER" id="PTHR13140:SF781">
    <property type="entry name" value="MYOSIN-15"/>
    <property type="match status" value="1"/>
</dbReference>
<protein>
    <recommendedName>
        <fullName evidence="8">Myosin motor domain-containing protein</fullName>
    </recommendedName>
</protein>
<dbReference type="Gene3D" id="1.20.120.720">
    <property type="entry name" value="Myosin VI head, motor domain, U50 subdomain"/>
    <property type="match status" value="1"/>
</dbReference>
<dbReference type="EMBL" id="JASFZW010000011">
    <property type="protein sequence ID" value="KAK2076123.1"/>
    <property type="molecule type" value="Genomic_DNA"/>
</dbReference>
<feature type="binding site" evidence="6">
    <location>
        <begin position="197"/>
        <end position="204"/>
    </location>
    <ligand>
        <name>ATP</name>
        <dbReference type="ChEBI" id="CHEBI:30616"/>
    </ligand>
</feature>
<evidence type="ECO:0000256" key="4">
    <source>
        <dbReference type="ARBA" id="ARBA00023175"/>
    </source>
</evidence>
<reference evidence="9" key="1">
    <citation type="submission" date="2021-01" db="EMBL/GenBank/DDBJ databases">
        <authorList>
            <person name="Eckstrom K.M.E."/>
        </authorList>
    </citation>
    <scope>NUCLEOTIDE SEQUENCE</scope>
    <source>
        <strain evidence="9">UVCC 0001</strain>
    </source>
</reference>
<dbReference type="Gene3D" id="1.10.10.820">
    <property type="match status" value="1"/>
</dbReference>
<dbReference type="GO" id="GO:0000146">
    <property type="term" value="F:microfilament motor activity"/>
    <property type="evidence" value="ECO:0007669"/>
    <property type="project" value="TreeGrafter"/>
</dbReference>
<keyword evidence="4 6" id="KW-0505">Motor protein</keyword>
<dbReference type="SUPFAM" id="SSF52540">
    <property type="entry name" value="P-loop containing nucleoside triphosphate hydrolases"/>
    <property type="match status" value="1"/>
</dbReference>
<evidence type="ECO:0000259" key="8">
    <source>
        <dbReference type="PROSITE" id="PS51456"/>
    </source>
</evidence>
<sequence>MLSGGVPEAECKMAPTSKQNMLAKNGVLSQVYHPGVAVWAPRVEVLQSAAADGNKKKTVHWLAGVVQRVERDGDSLALTIKLSDGSEATVTATDAHLQNERDDVVDDLVKSDFLHEPGILHTLHVRYGLDAIYTYSGTILIAVNPHKKVRGLYGPRMMGQYRGVPLGELSPHVYAIAEQAYSAMMIDDHRQAILISGESGAGKTESAKLVMQYLAHRGGAGTHGAAGAPRTLSQGSEPRSPMSKESSGTVALLPGPGGSVPVEEQVLESNPLLEAFGNAKTSRNDNSSRFGKFVQIDFDALGRVTGASISTYLLERSRVVSIRSPERSYHIFYQLVAGSSREQRRAFGLEAGASGFRYLAQSDAFLLQHVDDAEEFHHTLDAMRIIGLSDDTVHAVLSLVAAVLHLGNIVFVADEATDEARVAGPAAEEAAESAARLLGVPTRALLDALTTRVLELRSERIHKKLDAAEAAESRDALAKTVYARLFDWLVAAINKKIGSLGGGRSTGRSIGILDIYGFESFDSNSFEQLCINLANERLQQHFNGHGEQQEYAQEGISWSYIDFVDNQECLDLLEGMGATLPGIFPLIDEACRLPGAKDKDLAHALRTRLAKHGCFQAPKRQPNAFAVEHYAGEVVYASEGLLDKNRDFVVAEHAALAAASGSGLLRELFPEEAEERGAGGRRSAFQLSTVGSRFRKQLGGLMTTLGACQPHYIRCIKPNPDSVPGTVSAAYVLEQLRAGGVLEAVRIACAGAGAKGLGWGRFGWGGV</sequence>
<dbReference type="InterPro" id="IPR036961">
    <property type="entry name" value="Kinesin_motor_dom_sf"/>
</dbReference>
<evidence type="ECO:0000256" key="5">
    <source>
        <dbReference type="ARBA" id="ARBA00023203"/>
    </source>
</evidence>
<dbReference type="Proteomes" id="UP001255856">
    <property type="component" value="Unassembled WGS sequence"/>
</dbReference>
<keyword evidence="3 6" id="KW-0518">Myosin</keyword>
<dbReference type="Gene3D" id="1.20.58.530">
    <property type="match status" value="1"/>
</dbReference>
<dbReference type="GO" id="GO:0005737">
    <property type="term" value="C:cytoplasm"/>
    <property type="evidence" value="ECO:0007669"/>
    <property type="project" value="TreeGrafter"/>
</dbReference>
<gene>
    <name evidence="9" type="ORF">QBZ16_001055</name>
</gene>
<dbReference type="GO" id="GO:0030048">
    <property type="term" value="P:actin filament-based movement"/>
    <property type="evidence" value="ECO:0007669"/>
    <property type="project" value="UniProtKB-ARBA"/>
</dbReference>
<evidence type="ECO:0000313" key="9">
    <source>
        <dbReference type="EMBL" id="KAK2076123.1"/>
    </source>
</evidence>
<evidence type="ECO:0000313" key="10">
    <source>
        <dbReference type="Proteomes" id="UP001255856"/>
    </source>
</evidence>
<evidence type="ECO:0000256" key="2">
    <source>
        <dbReference type="ARBA" id="ARBA00022840"/>
    </source>
</evidence>
<dbReference type="AlphaFoldDB" id="A0AAD9IEQ4"/>
<dbReference type="GO" id="GO:0016020">
    <property type="term" value="C:membrane"/>
    <property type="evidence" value="ECO:0007669"/>
    <property type="project" value="TreeGrafter"/>
</dbReference>
<dbReference type="GO" id="GO:0007015">
    <property type="term" value="P:actin filament organization"/>
    <property type="evidence" value="ECO:0007669"/>
    <property type="project" value="TreeGrafter"/>
</dbReference>
<dbReference type="GO" id="GO:0051015">
    <property type="term" value="F:actin filament binding"/>
    <property type="evidence" value="ECO:0007669"/>
    <property type="project" value="TreeGrafter"/>
</dbReference>
<dbReference type="GO" id="GO:0016459">
    <property type="term" value="C:myosin complex"/>
    <property type="evidence" value="ECO:0007669"/>
    <property type="project" value="UniProtKB-KW"/>
</dbReference>
<dbReference type="InterPro" id="IPR001609">
    <property type="entry name" value="Myosin_head_motor_dom-like"/>
</dbReference>
<dbReference type="GO" id="GO:0005524">
    <property type="term" value="F:ATP binding"/>
    <property type="evidence" value="ECO:0007669"/>
    <property type="project" value="UniProtKB-UniRule"/>
</dbReference>
<feature type="compositionally biased region" description="Polar residues" evidence="7">
    <location>
        <begin position="232"/>
        <end position="249"/>
    </location>
</feature>
<dbReference type="PANTHER" id="PTHR13140">
    <property type="entry name" value="MYOSIN"/>
    <property type="match status" value="1"/>
</dbReference>
<feature type="region of interest" description="Disordered" evidence="7">
    <location>
        <begin position="219"/>
        <end position="250"/>
    </location>
</feature>
<name>A0AAD9IEQ4_PROWI</name>
<keyword evidence="10" id="KW-1185">Reference proteome</keyword>
<feature type="domain" description="Myosin motor" evidence="8">
    <location>
        <begin position="103"/>
        <end position="767"/>
    </location>
</feature>
<evidence type="ECO:0000256" key="6">
    <source>
        <dbReference type="PROSITE-ProRule" id="PRU00782"/>
    </source>
</evidence>
<dbReference type="PROSITE" id="PS51456">
    <property type="entry name" value="MYOSIN_MOTOR"/>
    <property type="match status" value="1"/>
</dbReference>
<keyword evidence="1 6" id="KW-0547">Nucleotide-binding</keyword>